<dbReference type="InterPro" id="IPR036640">
    <property type="entry name" value="ABC1_TM_sf"/>
</dbReference>
<accession>A0A0D0JX35</accession>
<dbReference type="PROSITE" id="PS00211">
    <property type="entry name" value="ABC_TRANSPORTER_1"/>
    <property type="match status" value="1"/>
</dbReference>
<feature type="transmembrane region" description="Helical" evidence="7">
    <location>
        <begin position="186"/>
        <end position="205"/>
    </location>
</feature>
<comment type="subcellular location">
    <subcellularLocation>
        <location evidence="1">Cell membrane</location>
        <topology evidence="1">Multi-pass membrane protein</topology>
    </subcellularLocation>
</comment>
<evidence type="ECO:0000256" key="1">
    <source>
        <dbReference type="ARBA" id="ARBA00004651"/>
    </source>
</evidence>
<dbReference type="Pfam" id="PF00664">
    <property type="entry name" value="ABC_membrane"/>
    <property type="match status" value="1"/>
</dbReference>
<keyword evidence="6 7" id="KW-0472">Membrane</keyword>
<evidence type="ECO:0000256" key="2">
    <source>
        <dbReference type="ARBA" id="ARBA00022692"/>
    </source>
</evidence>
<evidence type="ECO:0000256" key="6">
    <source>
        <dbReference type="ARBA" id="ARBA00023136"/>
    </source>
</evidence>
<dbReference type="SUPFAM" id="SSF52540">
    <property type="entry name" value="P-loop containing nucleoside triphosphate hydrolases"/>
    <property type="match status" value="1"/>
</dbReference>
<dbReference type="AlphaFoldDB" id="A0A0D0JX35"/>
<dbReference type="Pfam" id="PF00005">
    <property type="entry name" value="ABC_tran"/>
    <property type="match status" value="1"/>
</dbReference>
<keyword evidence="2 7" id="KW-0812">Transmembrane</keyword>
<dbReference type="FunFam" id="1.20.1560.10:FF:000070">
    <property type="entry name" value="Multidrug ABC transporter ATP-binding protein"/>
    <property type="match status" value="1"/>
</dbReference>
<feature type="transmembrane region" description="Helical" evidence="7">
    <location>
        <begin position="85"/>
        <end position="106"/>
    </location>
</feature>
<dbReference type="GO" id="GO:0016887">
    <property type="term" value="F:ATP hydrolysis activity"/>
    <property type="evidence" value="ECO:0007669"/>
    <property type="project" value="InterPro"/>
</dbReference>
<keyword evidence="3" id="KW-0547">Nucleotide-binding</keyword>
<dbReference type="PROSITE" id="PS50893">
    <property type="entry name" value="ABC_TRANSPORTER_2"/>
    <property type="match status" value="1"/>
</dbReference>
<proteinExistence type="predicted"/>
<dbReference type="InterPro" id="IPR039421">
    <property type="entry name" value="Type_1_exporter"/>
</dbReference>
<dbReference type="FunFam" id="3.40.50.300:FF:000218">
    <property type="entry name" value="Multidrug ABC transporter ATP-binding protein"/>
    <property type="match status" value="1"/>
</dbReference>
<feature type="transmembrane region" description="Helical" evidence="7">
    <location>
        <begin position="36"/>
        <end position="65"/>
    </location>
</feature>
<dbReference type="Gene3D" id="3.40.50.300">
    <property type="entry name" value="P-loop containing nucleotide triphosphate hydrolases"/>
    <property type="match status" value="1"/>
</dbReference>
<dbReference type="InterPro" id="IPR003593">
    <property type="entry name" value="AAA+_ATPase"/>
</dbReference>
<keyword evidence="5 7" id="KW-1133">Transmembrane helix</keyword>
<dbReference type="GO" id="GO:0005886">
    <property type="term" value="C:plasma membrane"/>
    <property type="evidence" value="ECO:0007669"/>
    <property type="project" value="UniProtKB-SubCell"/>
</dbReference>
<dbReference type="OrthoDB" id="9806127at2"/>
<sequence>MLFRRFENLIDVFKPSPDVAPPDGMLRFYAHYLKQVWPLMIAVLVIGFFAALIEVALFSFLGQLIDMAQATADARTFFAEHRNELLWMALVALIIRPLVFGLHNLLTHQAINPGLTNLIRWQNHRYVLKQSLNFFQNDFAGRIAQRVMQTGPSLRDSAMQVIDALWHVVVYAGSALYLFAAADLRLVVPLSLWIIGYSAALWYFVPRIKARSAAASAARSKVMGRVVDGYSNVATLKLFAHSREEETYAREAMQELLDKFRLQSRTITSLDFLITCMNGLLIVGTGALALWLWSEALISTGAIALALGLVIRINNMAEWIMWVVNGIFENVGTVQDGMQTIVQPRQVLDHEDAKPLQVRQGGVRFDDVHFHYGKKGGVISGLTIDIRPGEKIGLVGPSGAGKSTLVNLLLRLYDLESGCILIDGQNIADVSQETLRANIGVVTQDTSLLHRSIRDNLRYGRPDASDEELWAAARKARADGFISTLDDSQGGLGFEAQVGERGVKLSGGQRQRIAIARVLLKDAPILVMDEATSALDSEVESAIQESLDSLMDGKTVIAIAHRLSTIARMDRLVVIDKGQVIETGTHAELIERGGLYARLWQHQTGGFVGVD</sequence>
<dbReference type="InterPro" id="IPR011527">
    <property type="entry name" value="ABC1_TM_dom"/>
</dbReference>
<evidence type="ECO:0000259" key="8">
    <source>
        <dbReference type="PROSITE" id="PS50893"/>
    </source>
</evidence>
<reference evidence="10 11" key="1">
    <citation type="submission" date="2014-12" db="EMBL/GenBank/DDBJ databases">
        <title>16Stimator: statistical estimation of ribosomal gene copy numbers from draft genome assemblies.</title>
        <authorList>
            <person name="Perisin M.A."/>
            <person name="Vetter M."/>
            <person name="Gilbert J.A."/>
            <person name="Bergelson J."/>
        </authorList>
    </citation>
    <scope>NUCLEOTIDE SEQUENCE [LARGE SCALE GENOMIC DNA]</scope>
    <source>
        <strain evidence="10 11">MEJ086</strain>
    </source>
</reference>
<dbReference type="PROSITE" id="PS50929">
    <property type="entry name" value="ABC_TM1F"/>
    <property type="match status" value="1"/>
</dbReference>
<dbReference type="GO" id="GO:0005524">
    <property type="term" value="F:ATP binding"/>
    <property type="evidence" value="ECO:0007669"/>
    <property type="project" value="UniProtKB-KW"/>
</dbReference>
<dbReference type="EMBL" id="JXQW01000096">
    <property type="protein sequence ID" value="KIP90854.1"/>
    <property type="molecule type" value="Genomic_DNA"/>
</dbReference>
<gene>
    <name evidence="10" type="ORF">RU08_22655</name>
</gene>
<dbReference type="SUPFAM" id="SSF90123">
    <property type="entry name" value="ABC transporter transmembrane region"/>
    <property type="match status" value="1"/>
</dbReference>
<feature type="transmembrane region" description="Helical" evidence="7">
    <location>
        <begin position="296"/>
        <end position="313"/>
    </location>
</feature>
<organism evidence="10 11">
    <name type="scientific">Pseudomonas fulva</name>
    <dbReference type="NCBI Taxonomy" id="47880"/>
    <lineage>
        <taxon>Bacteria</taxon>
        <taxon>Pseudomonadati</taxon>
        <taxon>Pseudomonadota</taxon>
        <taxon>Gammaproteobacteria</taxon>
        <taxon>Pseudomonadales</taxon>
        <taxon>Pseudomonadaceae</taxon>
        <taxon>Pseudomonas</taxon>
    </lineage>
</organism>
<dbReference type="Gene3D" id="1.20.1560.10">
    <property type="entry name" value="ABC transporter type 1, transmembrane domain"/>
    <property type="match status" value="2"/>
</dbReference>
<dbReference type="Proteomes" id="UP000032068">
    <property type="component" value="Unassembled WGS sequence"/>
</dbReference>
<dbReference type="GO" id="GO:0140359">
    <property type="term" value="F:ABC-type transporter activity"/>
    <property type="evidence" value="ECO:0007669"/>
    <property type="project" value="InterPro"/>
</dbReference>
<evidence type="ECO:0000256" key="3">
    <source>
        <dbReference type="ARBA" id="ARBA00022741"/>
    </source>
</evidence>
<comment type="caution">
    <text evidence="10">The sequence shown here is derived from an EMBL/GenBank/DDBJ whole genome shotgun (WGS) entry which is preliminary data.</text>
</comment>
<feature type="transmembrane region" description="Helical" evidence="7">
    <location>
        <begin position="161"/>
        <end position="180"/>
    </location>
</feature>
<protein>
    <submittedName>
        <fullName evidence="10">Multidrug ABC transporter ATP-binding protein</fullName>
    </submittedName>
</protein>
<evidence type="ECO:0000256" key="7">
    <source>
        <dbReference type="SAM" id="Phobius"/>
    </source>
</evidence>
<evidence type="ECO:0000256" key="4">
    <source>
        <dbReference type="ARBA" id="ARBA00022840"/>
    </source>
</evidence>
<evidence type="ECO:0000313" key="10">
    <source>
        <dbReference type="EMBL" id="KIP90854.1"/>
    </source>
</evidence>
<evidence type="ECO:0000256" key="5">
    <source>
        <dbReference type="ARBA" id="ARBA00022989"/>
    </source>
</evidence>
<evidence type="ECO:0000313" key="11">
    <source>
        <dbReference type="Proteomes" id="UP000032068"/>
    </source>
</evidence>
<feature type="domain" description="ABC transmembrane type-1" evidence="9">
    <location>
        <begin position="41"/>
        <end position="329"/>
    </location>
</feature>
<dbReference type="GO" id="GO:0034040">
    <property type="term" value="F:ATPase-coupled lipid transmembrane transporter activity"/>
    <property type="evidence" value="ECO:0007669"/>
    <property type="project" value="TreeGrafter"/>
</dbReference>
<dbReference type="InterPro" id="IPR017871">
    <property type="entry name" value="ABC_transporter-like_CS"/>
</dbReference>
<dbReference type="PANTHER" id="PTHR24221:SF203">
    <property type="entry name" value="ATP-BINDING_PERMEASE FUSION ABC TRANSPORTER-RELATED"/>
    <property type="match status" value="1"/>
</dbReference>
<dbReference type="InterPro" id="IPR027417">
    <property type="entry name" value="P-loop_NTPase"/>
</dbReference>
<dbReference type="InterPro" id="IPR003439">
    <property type="entry name" value="ABC_transporter-like_ATP-bd"/>
</dbReference>
<dbReference type="RefSeq" id="WP_042556138.1">
    <property type="nucleotide sequence ID" value="NZ_JXQW01000096.1"/>
</dbReference>
<evidence type="ECO:0000259" key="9">
    <source>
        <dbReference type="PROSITE" id="PS50929"/>
    </source>
</evidence>
<feature type="transmembrane region" description="Helical" evidence="7">
    <location>
        <begin position="270"/>
        <end position="290"/>
    </location>
</feature>
<feature type="domain" description="ABC transporter" evidence="8">
    <location>
        <begin position="363"/>
        <end position="602"/>
    </location>
</feature>
<dbReference type="SMART" id="SM00382">
    <property type="entry name" value="AAA"/>
    <property type="match status" value="1"/>
</dbReference>
<keyword evidence="4 10" id="KW-0067">ATP-binding</keyword>
<name>A0A0D0JX35_9PSED</name>
<dbReference type="PANTHER" id="PTHR24221">
    <property type="entry name" value="ATP-BINDING CASSETTE SUB-FAMILY B"/>
    <property type="match status" value="1"/>
</dbReference>